<gene>
    <name evidence="2" type="ORF">NM06_19115</name>
</gene>
<organism evidence="2 3">
    <name type="scientific">Photobacterium sp. (strain ATCC 43367)</name>
    <dbReference type="NCBI Taxonomy" id="379097"/>
    <lineage>
        <taxon>Bacteria</taxon>
        <taxon>Pseudomonadati</taxon>
        <taxon>Pseudomonadota</taxon>
        <taxon>Gammaproteobacteria</taxon>
        <taxon>Vibrionales</taxon>
        <taxon>Vibrionaceae</taxon>
        <taxon>Vibrio</taxon>
        <taxon>Vibrio oreintalis group</taxon>
    </lineage>
</organism>
<comment type="caution">
    <text evidence="2">The sequence shown here is derived from an EMBL/GenBank/DDBJ whole genome shotgun (WGS) entry which is preliminary data.</text>
</comment>
<protein>
    <submittedName>
        <fullName evidence="2">Uncharacterized protein</fullName>
    </submittedName>
</protein>
<evidence type="ECO:0000256" key="1">
    <source>
        <dbReference type="SAM" id="Phobius"/>
    </source>
</evidence>
<dbReference type="Proteomes" id="UP000030451">
    <property type="component" value="Unassembled WGS sequence"/>
</dbReference>
<keyword evidence="1" id="KW-1133">Transmembrane helix</keyword>
<reference evidence="2 3" key="1">
    <citation type="submission" date="2014-10" db="EMBL/GenBank/DDBJ databases">
        <title>Genome sequencing of Vibrio sinaloensis T08.</title>
        <authorList>
            <person name="Chan K.-G."/>
            <person name="Mohamad N.I."/>
        </authorList>
    </citation>
    <scope>NUCLEOTIDE SEQUENCE [LARGE SCALE GENOMIC DNA]</scope>
    <source>
        <strain evidence="2 3">T08</strain>
    </source>
</reference>
<sequence>MDKDLIKAIAQEIVSDTIFNNYQIYVVIIAISVISAAITSLVSSYYKKRGEDLATKANQQDIVAHLEVTTEAAEKVKAVVAKELQEQLGHKVLLREKLEAIFSHTFELELWLEKSRTEAFKKISPDINDSPLSKIEMYQAIYFCEVSEELKDLQSAYYPVLTFVLKIAMGQTGVEKSEVDEFTEVHTPFLGSLQNFRAALLQKYSPQAGL</sequence>
<dbReference type="EMBL" id="JRWP01000055">
    <property type="protein sequence ID" value="KGY07063.1"/>
    <property type="molecule type" value="Genomic_DNA"/>
</dbReference>
<dbReference type="AlphaFoldDB" id="A0A0A5JGI2"/>
<name>A0A0A5JGI2_PHOS4</name>
<feature type="transmembrane region" description="Helical" evidence="1">
    <location>
        <begin position="24"/>
        <end position="46"/>
    </location>
</feature>
<proteinExistence type="predicted"/>
<dbReference type="RefSeq" id="WP_038193000.1">
    <property type="nucleotide sequence ID" value="NZ_JRWP01000055.1"/>
</dbReference>
<keyword evidence="1" id="KW-0812">Transmembrane</keyword>
<evidence type="ECO:0000313" key="3">
    <source>
        <dbReference type="Proteomes" id="UP000030451"/>
    </source>
</evidence>
<accession>A0A0A5JGI2</accession>
<evidence type="ECO:0000313" key="2">
    <source>
        <dbReference type="EMBL" id="KGY07063.1"/>
    </source>
</evidence>
<keyword evidence="1" id="KW-0472">Membrane</keyword>